<dbReference type="EMBL" id="JMCC02000003">
    <property type="protein sequence ID" value="KIG19284.1"/>
    <property type="molecule type" value="Genomic_DNA"/>
</dbReference>
<dbReference type="Proteomes" id="UP000031599">
    <property type="component" value="Unassembled WGS sequence"/>
</dbReference>
<evidence type="ECO:0000313" key="2">
    <source>
        <dbReference type="Proteomes" id="UP000031599"/>
    </source>
</evidence>
<proteinExistence type="predicted"/>
<protein>
    <submittedName>
        <fullName evidence="1">Uncharacterized protein</fullName>
    </submittedName>
</protein>
<reference evidence="1 2" key="1">
    <citation type="submission" date="2014-12" db="EMBL/GenBank/DDBJ databases">
        <title>Genome assembly of Enhygromyxa salina DSM 15201.</title>
        <authorList>
            <person name="Sharma G."/>
            <person name="Subramanian S."/>
        </authorList>
    </citation>
    <scope>NUCLEOTIDE SEQUENCE [LARGE SCALE GENOMIC DNA]</scope>
    <source>
        <strain evidence="1 2">DSM 15201</strain>
    </source>
</reference>
<comment type="caution">
    <text evidence="1">The sequence shown here is derived from an EMBL/GenBank/DDBJ whole genome shotgun (WGS) entry which is preliminary data.</text>
</comment>
<evidence type="ECO:0000313" key="1">
    <source>
        <dbReference type="EMBL" id="KIG19284.1"/>
    </source>
</evidence>
<accession>A0A0C1ZP36</accession>
<name>A0A0C1ZP36_9BACT</name>
<dbReference type="AlphaFoldDB" id="A0A0C1ZP36"/>
<gene>
    <name evidence="1" type="ORF">DB30_03840</name>
</gene>
<organism evidence="1 2">
    <name type="scientific">Enhygromyxa salina</name>
    <dbReference type="NCBI Taxonomy" id="215803"/>
    <lineage>
        <taxon>Bacteria</taxon>
        <taxon>Pseudomonadati</taxon>
        <taxon>Myxococcota</taxon>
        <taxon>Polyangia</taxon>
        <taxon>Nannocystales</taxon>
        <taxon>Nannocystaceae</taxon>
        <taxon>Enhygromyxa</taxon>
    </lineage>
</organism>
<sequence>MSLFELSSVRSLSTPVEISKRDRRGWVVVHTPGDGVP</sequence>